<accession>A0A370X097</accession>
<reference evidence="2 3" key="1">
    <citation type="submission" date="2018-07" db="EMBL/GenBank/DDBJ databases">
        <title>Dyella monticola sp. nov. and Dyella psychrodurans sp. nov. isolated from monsoon evergreen broad-leaved forest soil of Dinghu Mountain, China.</title>
        <authorList>
            <person name="Gao Z."/>
            <person name="Qiu L."/>
        </authorList>
    </citation>
    <scope>NUCLEOTIDE SEQUENCE [LARGE SCALE GENOMIC DNA]</scope>
    <source>
        <strain evidence="2 3">4MSK11</strain>
    </source>
</reference>
<dbReference type="EMBL" id="QRBF01000006">
    <property type="protein sequence ID" value="RDS81776.1"/>
    <property type="molecule type" value="Genomic_DNA"/>
</dbReference>
<evidence type="ECO:0000313" key="2">
    <source>
        <dbReference type="EMBL" id="RDS81776.1"/>
    </source>
</evidence>
<sequence>MMGRPVSHAVRLALFVMIQACMLACSSPPSNDQSASAQGNTSAGTEDQERVAYAAAKVFLSEIDAGRFEETWANAGPALKATSNAEAWTAILHVTRSALGEAKDRKIKGFGFTDHLANAPPGEYAAIGFETTFVNATVEEKVVFQKDQGQWKVVGYFISKQFKAQL</sequence>
<organism evidence="2 3">
    <name type="scientific">Dyella psychrodurans</name>
    <dbReference type="NCBI Taxonomy" id="1927960"/>
    <lineage>
        <taxon>Bacteria</taxon>
        <taxon>Pseudomonadati</taxon>
        <taxon>Pseudomonadota</taxon>
        <taxon>Gammaproteobacteria</taxon>
        <taxon>Lysobacterales</taxon>
        <taxon>Rhodanobacteraceae</taxon>
        <taxon>Dyella</taxon>
    </lineage>
</organism>
<keyword evidence="1" id="KW-0732">Signal</keyword>
<name>A0A370X097_9GAMM</name>
<feature type="chain" id="PRO_5016595894" evidence="1">
    <location>
        <begin position="24"/>
        <end position="166"/>
    </location>
</feature>
<protein>
    <submittedName>
        <fullName evidence="2">DUF4019 domain-containing protein</fullName>
    </submittedName>
</protein>
<evidence type="ECO:0000313" key="3">
    <source>
        <dbReference type="Proteomes" id="UP000255334"/>
    </source>
</evidence>
<comment type="caution">
    <text evidence="2">The sequence shown here is derived from an EMBL/GenBank/DDBJ whole genome shotgun (WGS) entry which is preliminary data.</text>
</comment>
<proteinExistence type="predicted"/>
<dbReference type="Pfam" id="PF13211">
    <property type="entry name" value="DUF4019"/>
    <property type="match status" value="1"/>
</dbReference>
<evidence type="ECO:0000256" key="1">
    <source>
        <dbReference type="SAM" id="SignalP"/>
    </source>
</evidence>
<dbReference type="InterPro" id="IPR025091">
    <property type="entry name" value="DUF4019"/>
</dbReference>
<keyword evidence="3" id="KW-1185">Reference proteome</keyword>
<dbReference type="OrthoDB" id="6890327at2"/>
<dbReference type="Proteomes" id="UP000255334">
    <property type="component" value="Unassembled WGS sequence"/>
</dbReference>
<gene>
    <name evidence="2" type="ORF">DWU99_15205</name>
</gene>
<dbReference type="AlphaFoldDB" id="A0A370X097"/>
<feature type="signal peptide" evidence="1">
    <location>
        <begin position="1"/>
        <end position="23"/>
    </location>
</feature>